<protein>
    <recommendedName>
        <fullName evidence="2">Ribosome-binding factor A</fullName>
    </recommendedName>
</protein>
<sequence>MAGYKTDRTSEDVRRELVLRIKELKDPRVKGKMLTVVRVEVSADLSVAKVYVSALEGLDAAKEAVKGLQSATGYLRREVGQALHLRKAPELRFIADDSVERGMEIFQKMREISGGENA</sequence>
<evidence type="ECO:0000313" key="3">
    <source>
        <dbReference type="EMBL" id="HIU36536.1"/>
    </source>
</evidence>
<dbReference type="InterPro" id="IPR023799">
    <property type="entry name" value="RbfA_dom_sf"/>
</dbReference>
<dbReference type="GO" id="GO:0043024">
    <property type="term" value="F:ribosomal small subunit binding"/>
    <property type="evidence" value="ECO:0007669"/>
    <property type="project" value="TreeGrafter"/>
</dbReference>
<dbReference type="NCBIfam" id="TIGR00082">
    <property type="entry name" value="rbfA"/>
    <property type="match status" value="1"/>
</dbReference>
<gene>
    <name evidence="2 3" type="primary">rbfA</name>
    <name evidence="3" type="ORF">IAC53_08030</name>
</gene>
<dbReference type="InterPro" id="IPR000238">
    <property type="entry name" value="RbfA"/>
</dbReference>
<accession>A0A9D1LF54</accession>
<comment type="subcellular location">
    <subcellularLocation>
        <location evidence="2">Cytoplasm</location>
    </subcellularLocation>
</comment>
<dbReference type="PROSITE" id="PS01319">
    <property type="entry name" value="RBFA"/>
    <property type="match status" value="1"/>
</dbReference>
<dbReference type="HAMAP" id="MF_00003">
    <property type="entry name" value="RbfA"/>
    <property type="match status" value="1"/>
</dbReference>
<organism evidence="3 4">
    <name type="scientific">Candidatus Fimenecus excrementigallinarum</name>
    <dbReference type="NCBI Taxonomy" id="2840816"/>
    <lineage>
        <taxon>Bacteria</taxon>
        <taxon>Bacillati</taxon>
        <taxon>Bacillota</taxon>
        <taxon>Clostridia</taxon>
        <taxon>Candidatus Fimenecus</taxon>
    </lineage>
</organism>
<dbReference type="GO" id="GO:0030490">
    <property type="term" value="P:maturation of SSU-rRNA"/>
    <property type="evidence" value="ECO:0007669"/>
    <property type="project" value="UniProtKB-UniRule"/>
</dbReference>
<dbReference type="SUPFAM" id="SSF89919">
    <property type="entry name" value="Ribosome-binding factor A, RbfA"/>
    <property type="match status" value="1"/>
</dbReference>
<dbReference type="PANTHER" id="PTHR33515">
    <property type="entry name" value="RIBOSOME-BINDING FACTOR A, CHLOROPLASTIC-RELATED"/>
    <property type="match status" value="1"/>
</dbReference>
<evidence type="ECO:0000256" key="1">
    <source>
        <dbReference type="ARBA" id="ARBA00022517"/>
    </source>
</evidence>
<name>A0A9D1LF54_9FIRM</name>
<dbReference type="PANTHER" id="PTHR33515:SF1">
    <property type="entry name" value="RIBOSOME-BINDING FACTOR A, CHLOROPLASTIC-RELATED"/>
    <property type="match status" value="1"/>
</dbReference>
<dbReference type="GO" id="GO:0005829">
    <property type="term" value="C:cytosol"/>
    <property type="evidence" value="ECO:0007669"/>
    <property type="project" value="TreeGrafter"/>
</dbReference>
<reference evidence="3" key="2">
    <citation type="journal article" date="2021" name="PeerJ">
        <title>Extensive microbial diversity within the chicken gut microbiome revealed by metagenomics and culture.</title>
        <authorList>
            <person name="Gilroy R."/>
            <person name="Ravi A."/>
            <person name="Getino M."/>
            <person name="Pursley I."/>
            <person name="Horton D.L."/>
            <person name="Alikhan N.F."/>
            <person name="Baker D."/>
            <person name="Gharbi K."/>
            <person name="Hall N."/>
            <person name="Watson M."/>
            <person name="Adriaenssens E.M."/>
            <person name="Foster-Nyarko E."/>
            <person name="Jarju S."/>
            <person name="Secka A."/>
            <person name="Antonio M."/>
            <person name="Oren A."/>
            <person name="Chaudhuri R.R."/>
            <person name="La Ragione R."/>
            <person name="Hildebrand F."/>
            <person name="Pallen M.J."/>
        </authorList>
    </citation>
    <scope>NUCLEOTIDE SEQUENCE</scope>
    <source>
        <strain evidence="3">ChiGjej1B1-19959</strain>
    </source>
</reference>
<comment type="caution">
    <text evidence="3">The sequence shown here is derived from an EMBL/GenBank/DDBJ whole genome shotgun (WGS) entry which is preliminary data.</text>
</comment>
<dbReference type="AlphaFoldDB" id="A0A9D1LF54"/>
<evidence type="ECO:0000313" key="4">
    <source>
        <dbReference type="Proteomes" id="UP000824071"/>
    </source>
</evidence>
<evidence type="ECO:0000256" key="2">
    <source>
        <dbReference type="HAMAP-Rule" id="MF_00003"/>
    </source>
</evidence>
<dbReference type="Proteomes" id="UP000824071">
    <property type="component" value="Unassembled WGS sequence"/>
</dbReference>
<keyword evidence="2" id="KW-0963">Cytoplasm</keyword>
<comment type="similarity">
    <text evidence="2">Belongs to the RbfA family.</text>
</comment>
<keyword evidence="1 2" id="KW-0690">Ribosome biogenesis</keyword>
<dbReference type="InterPro" id="IPR020053">
    <property type="entry name" value="Ribosome-bd_factorA_CS"/>
</dbReference>
<comment type="function">
    <text evidence="2">One of several proteins that assist in the late maturation steps of the functional core of the 30S ribosomal subunit. Associates with free 30S ribosomal subunits (but not with 30S subunits that are part of 70S ribosomes or polysomes). Required for efficient processing of 16S rRNA. May interact with the 5'-terminal helix region of 16S rRNA.</text>
</comment>
<reference evidence="3" key="1">
    <citation type="submission" date="2020-10" db="EMBL/GenBank/DDBJ databases">
        <authorList>
            <person name="Gilroy R."/>
        </authorList>
    </citation>
    <scope>NUCLEOTIDE SEQUENCE</scope>
    <source>
        <strain evidence="3">ChiGjej1B1-19959</strain>
    </source>
</reference>
<comment type="subunit">
    <text evidence="2">Monomer. Binds 30S ribosomal subunits, but not 50S ribosomal subunits or 70S ribosomes.</text>
</comment>
<dbReference type="Gene3D" id="3.30.300.20">
    <property type="match status" value="1"/>
</dbReference>
<dbReference type="EMBL" id="DVMW01000044">
    <property type="protein sequence ID" value="HIU36536.1"/>
    <property type="molecule type" value="Genomic_DNA"/>
</dbReference>
<dbReference type="Pfam" id="PF02033">
    <property type="entry name" value="RBFA"/>
    <property type="match status" value="1"/>
</dbReference>
<proteinExistence type="inferred from homology"/>
<dbReference type="InterPro" id="IPR015946">
    <property type="entry name" value="KH_dom-like_a/b"/>
</dbReference>